<keyword evidence="1" id="KW-0472">Membrane</keyword>
<name>A0A4Z1IQN6_9HELO</name>
<evidence type="ECO:0000313" key="2">
    <source>
        <dbReference type="EMBL" id="TGO59063.1"/>
    </source>
</evidence>
<keyword evidence="1" id="KW-1133">Transmembrane helix</keyword>
<protein>
    <submittedName>
        <fullName evidence="2">Uncharacterized protein</fullName>
    </submittedName>
</protein>
<keyword evidence="1" id="KW-0812">Transmembrane</keyword>
<dbReference type="AlphaFoldDB" id="A0A4Z1IQN6"/>
<reference evidence="2 3" key="1">
    <citation type="submission" date="2017-12" db="EMBL/GenBank/DDBJ databases">
        <title>Comparative genomics of Botrytis spp.</title>
        <authorList>
            <person name="Valero-Jimenez C.A."/>
            <person name="Tapia P."/>
            <person name="Veloso J."/>
            <person name="Silva-Moreno E."/>
            <person name="Staats M."/>
            <person name="Valdes J.H."/>
            <person name="Van Kan J.A.L."/>
        </authorList>
    </citation>
    <scope>NUCLEOTIDE SEQUENCE [LARGE SCALE GENOMIC DNA]</scope>
    <source>
        <strain evidence="2 3">MUCL2120</strain>
    </source>
</reference>
<evidence type="ECO:0000256" key="1">
    <source>
        <dbReference type="SAM" id="Phobius"/>
    </source>
</evidence>
<dbReference type="OrthoDB" id="10487982at2759"/>
<sequence length="90" mass="10693">MPRARGKRLVGARFHWFKAQSKDDELLHLHLFGASILFVALMMLKSLRFFEYQTLSNLHYIPVSREFKEVLKSQPQPVNIYRTKNRANFI</sequence>
<organism evidence="2 3">
    <name type="scientific">Botryotinia narcissicola</name>
    <dbReference type="NCBI Taxonomy" id="278944"/>
    <lineage>
        <taxon>Eukaryota</taxon>
        <taxon>Fungi</taxon>
        <taxon>Dikarya</taxon>
        <taxon>Ascomycota</taxon>
        <taxon>Pezizomycotina</taxon>
        <taxon>Leotiomycetes</taxon>
        <taxon>Helotiales</taxon>
        <taxon>Sclerotiniaceae</taxon>
        <taxon>Botryotinia</taxon>
    </lineage>
</organism>
<comment type="caution">
    <text evidence="2">The sequence shown here is derived from an EMBL/GenBank/DDBJ whole genome shotgun (WGS) entry which is preliminary data.</text>
</comment>
<accession>A0A4Z1IQN6</accession>
<proteinExistence type="predicted"/>
<dbReference type="Proteomes" id="UP000297452">
    <property type="component" value="Unassembled WGS sequence"/>
</dbReference>
<dbReference type="EMBL" id="PQXJ01000169">
    <property type="protein sequence ID" value="TGO59063.1"/>
    <property type="molecule type" value="Genomic_DNA"/>
</dbReference>
<evidence type="ECO:0000313" key="3">
    <source>
        <dbReference type="Proteomes" id="UP000297452"/>
    </source>
</evidence>
<gene>
    <name evidence="2" type="ORF">BOTNAR_0169g00100</name>
</gene>
<keyword evidence="3" id="KW-1185">Reference proteome</keyword>
<feature type="transmembrane region" description="Helical" evidence="1">
    <location>
        <begin position="26"/>
        <end position="44"/>
    </location>
</feature>